<comment type="caution">
    <text evidence="21">The sequence shown here is derived from an EMBL/GenBank/DDBJ whole genome shotgun (WGS) entry which is preliminary data.</text>
</comment>
<dbReference type="GO" id="GO:0030145">
    <property type="term" value="F:manganese ion binding"/>
    <property type="evidence" value="ECO:0007669"/>
    <property type="project" value="InterPro"/>
</dbReference>
<feature type="domain" description="Cytosol aminopeptidase" evidence="20">
    <location>
        <begin position="363"/>
        <end position="370"/>
    </location>
</feature>
<evidence type="ECO:0000256" key="13">
    <source>
        <dbReference type="ARBA" id="ARBA00030930"/>
    </source>
</evidence>
<comment type="similarity">
    <text evidence="3">Belongs to the peptidase M17 family.</text>
</comment>
<sequence length="528" mass="56914">MQAVLIRELRKSLRRGIRDYSTNAKPSLVLGAYEPQEKDGQLILSLAACQFNEGIDGKLEQILEVAGKKLKAGSSRVLYGLGGGYNAVAVANLGKQDAGFCALDQVEEGRENVRSAVASACRQLRDAGETMVEVDPCYDAEAAAEGGVLSLFSYDELKAEKKRRFPVTLTCHTQNDSYKNSAQSEAMEKAWKRGTILAEAQNLARRLMEAPSNKMTPSIFVEEVTQRLQGKCTIISRDKAWAESENMGAFLAVAQGSPEPLRFLEIDYSGGPSSLPPVALVGKGITFDTGGISIKPSGDMDKMRADMGGAACVAGAIMAAAKLRLPVNVKGFIALCENMPSGTAIKPGDVVTARSGKTIQVDNTDAEGRLILADTLSYAETCKPSLIMDMATLTGAVDVALGAGAAGAYTNCNVAWDLLHHSGASTGDRLWRMPLFKLYSNHVTDSQLADLNNIGKYARAAGSCTAAAFLKEFVTNKHWVHLDIAGVMMNRDEVPYLGKGMSGRPTRTIVEFLHRYGKHYHQMINNFK</sequence>
<evidence type="ECO:0000256" key="14">
    <source>
        <dbReference type="ARBA" id="ARBA00030997"/>
    </source>
</evidence>
<evidence type="ECO:0000256" key="10">
    <source>
        <dbReference type="ARBA" id="ARBA00023511"/>
    </source>
</evidence>
<keyword evidence="7" id="KW-0031">Aminopeptidase</keyword>
<dbReference type="Proteomes" id="UP001374579">
    <property type="component" value="Unassembled WGS sequence"/>
</dbReference>
<dbReference type="EMBL" id="JBAMIC010000003">
    <property type="protein sequence ID" value="KAK7110494.1"/>
    <property type="molecule type" value="Genomic_DNA"/>
</dbReference>
<dbReference type="AlphaFoldDB" id="A0AAN9GJP7"/>
<comment type="function">
    <text evidence="17">Cytosolic metallopeptidase that catalyzes the removal of unsubstituted N-terminal hydrophobic amino acids from various peptides. The presence of Zn(2+) ions is essential for the peptidase activity, and the association with other cofactors can modulate the substrate spectificity of the enzyme. For instance, in the presence of Mn(2+), it displays a specific Cys-Gly hydrolyzing activity of Cys-Gly-S-conjugates. Involved in the metabolism of glutathione and in the degradation of glutathione S-conjugates, which may play a role in the control of the cell redox status.</text>
</comment>
<evidence type="ECO:0000256" key="8">
    <source>
        <dbReference type="ARBA" id="ARBA00022670"/>
    </source>
</evidence>
<dbReference type="SUPFAM" id="SSF53187">
    <property type="entry name" value="Zn-dependent exopeptidases"/>
    <property type="match status" value="1"/>
</dbReference>
<dbReference type="Pfam" id="PF00883">
    <property type="entry name" value="Peptidase_M17"/>
    <property type="match status" value="1"/>
</dbReference>
<name>A0AAN9GJP7_9CAEN</name>
<comment type="catalytic activity">
    <reaction evidence="2">
        <text>Release of N-terminal proline from a peptide.</text>
        <dbReference type="EC" id="3.4.11.5"/>
    </reaction>
</comment>
<evidence type="ECO:0000256" key="17">
    <source>
        <dbReference type="ARBA" id="ARBA00045966"/>
    </source>
</evidence>
<dbReference type="InterPro" id="IPR000819">
    <property type="entry name" value="Peptidase_M17_C"/>
</dbReference>
<proteinExistence type="inferred from homology"/>
<keyword evidence="8" id="KW-0645">Protease</keyword>
<dbReference type="PANTHER" id="PTHR11963:SF23">
    <property type="entry name" value="CYTOSOL AMINOPEPTIDASE"/>
    <property type="match status" value="1"/>
</dbReference>
<dbReference type="CDD" id="cd00433">
    <property type="entry name" value="Peptidase_M17"/>
    <property type="match status" value="1"/>
</dbReference>
<dbReference type="Pfam" id="PF02789">
    <property type="entry name" value="Peptidase_M17_N"/>
    <property type="match status" value="1"/>
</dbReference>
<evidence type="ECO:0000256" key="7">
    <source>
        <dbReference type="ARBA" id="ARBA00022438"/>
    </source>
</evidence>
<dbReference type="GO" id="GO:0070006">
    <property type="term" value="F:metalloaminopeptidase activity"/>
    <property type="evidence" value="ECO:0007669"/>
    <property type="project" value="InterPro"/>
</dbReference>
<evidence type="ECO:0000256" key="6">
    <source>
        <dbReference type="ARBA" id="ARBA00014190"/>
    </source>
</evidence>
<evidence type="ECO:0000313" key="21">
    <source>
        <dbReference type="EMBL" id="KAK7110494.1"/>
    </source>
</evidence>
<protein>
    <recommendedName>
        <fullName evidence="6">Cytosol aminopeptidase</fullName>
        <ecNumber evidence="4">3.4.11.1</ecNumber>
        <ecNumber evidence="5">3.4.11.5</ecNumber>
        <ecNumber evidence="11">3.4.13.23</ecNumber>
    </recommendedName>
    <alternativeName>
        <fullName evidence="14">Cysteinylglycine-S-conjugate dipeptidase</fullName>
    </alternativeName>
    <alternativeName>
        <fullName evidence="15">Leucine aminopeptidase 3</fullName>
    </alternativeName>
    <alternativeName>
        <fullName evidence="16">Leucyl aminopeptidase</fullName>
    </alternativeName>
    <alternativeName>
        <fullName evidence="13">Proline aminopeptidase</fullName>
    </alternativeName>
    <alternativeName>
        <fullName evidence="12">Prolyl aminopeptidase</fullName>
    </alternativeName>
</protein>
<dbReference type="InterPro" id="IPR011356">
    <property type="entry name" value="Leucine_aapep/pepB"/>
</dbReference>
<evidence type="ECO:0000256" key="18">
    <source>
        <dbReference type="ARBA" id="ARBA00047881"/>
    </source>
</evidence>
<comment type="catalytic activity">
    <reaction evidence="1">
        <text>Release of an N-terminal amino acid, Xaa-|-Yaa-, in which Xaa is preferably Leu, but may be other amino acids including Pro although not Arg or Lys, and Yaa may be Pro. Amino acid amides and methyl esters are also readily hydrolyzed, but rates on arylamides are exceedingly low.</text>
        <dbReference type="EC" id="3.4.11.1"/>
    </reaction>
</comment>
<accession>A0AAN9GJP7</accession>
<dbReference type="EC" id="3.4.11.1" evidence="4"/>
<dbReference type="GO" id="GO:0006508">
    <property type="term" value="P:proteolysis"/>
    <property type="evidence" value="ECO:0007669"/>
    <property type="project" value="UniProtKB-KW"/>
</dbReference>
<dbReference type="InterPro" id="IPR043472">
    <property type="entry name" value="Macro_dom-like"/>
</dbReference>
<dbReference type="GO" id="GO:0005737">
    <property type="term" value="C:cytoplasm"/>
    <property type="evidence" value="ECO:0007669"/>
    <property type="project" value="InterPro"/>
</dbReference>
<organism evidence="21 22">
    <name type="scientific">Littorina saxatilis</name>
    <dbReference type="NCBI Taxonomy" id="31220"/>
    <lineage>
        <taxon>Eukaryota</taxon>
        <taxon>Metazoa</taxon>
        <taxon>Spiralia</taxon>
        <taxon>Lophotrochozoa</taxon>
        <taxon>Mollusca</taxon>
        <taxon>Gastropoda</taxon>
        <taxon>Caenogastropoda</taxon>
        <taxon>Littorinimorpha</taxon>
        <taxon>Littorinoidea</taxon>
        <taxon>Littorinidae</taxon>
        <taxon>Littorina</taxon>
    </lineage>
</organism>
<dbReference type="Gene3D" id="3.40.630.10">
    <property type="entry name" value="Zn peptidases"/>
    <property type="match status" value="1"/>
</dbReference>
<comment type="catalytic activity">
    <reaction evidence="19">
        <text>L-cysteinylglycine + H2O = L-cysteine + glycine</text>
        <dbReference type="Rhea" id="RHEA:28783"/>
        <dbReference type="ChEBI" id="CHEBI:15377"/>
        <dbReference type="ChEBI" id="CHEBI:35235"/>
        <dbReference type="ChEBI" id="CHEBI:57305"/>
        <dbReference type="ChEBI" id="CHEBI:61694"/>
    </reaction>
    <physiologicalReaction direction="left-to-right" evidence="19">
        <dbReference type="Rhea" id="RHEA:28784"/>
    </physiologicalReaction>
</comment>
<dbReference type="SUPFAM" id="SSF52949">
    <property type="entry name" value="Macro domain-like"/>
    <property type="match status" value="1"/>
</dbReference>
<dbReference type="PANTHER" id="PTHR11963">
    <property type="entry name" value="LEUCINE AMINOPEPTIDASE-RELATED"/>
    <property type="match status" value="1"/>
</dbReference>
<evidence type="ECO:0000256" key="9">
    <source>
        <dbReference type="ARBA" id="ARBA00022801"/>
    </source>
</evidence>
<evidence type="ECO:0000256" key="1">
    <source>
        <dbReference type="ARBA" id="ARBA00000135"/>
    </source>
</evidence>
<evidence type="ECO:0000256" key="4">
    <source>
        <dbReference type="ARBA" id="ARBA00012565"/>
    </source>
</evidence>
<dbReference type="EC" id="3.4.11.5" evidence="5"/>
<dbReference type="PRINTS" id="PR00481">
    <property type="entry name" value="LAMNOPPTDASE"/>
</dbReference>
<evidence type="ECO:0000256" key="12">
    <source>
        <dbReference type="ARBA" id="ARBA00029605"/>
    </source>
</evidence>
<dbReference type="PROSITE" id="PS00631">
    <property type="entry name" value="CYTOSOL_AP"/>
    <property type="match status" value="1"/>
</dbReference>
<evidence type="ECO:0000313" key="22">
    <source>
        <dbReference type="Proteomes" id="UP001374579"/>
    </source>
</evidence>
<keyword evidence="22" id="KW-1185">Reference proteome</keyword>
<evidence type="ECO:0000256" key="15">
    <source>
        <dbReference type="ARBA" id="ARBA00031564"/>
    </source>
</evidence>
<keyword evidence="9" id="KW-0378">Hydrolase</keyword>
<evidence type="ECO:0000256" key="2">
    <source>
        <dbReference type="ARBA" id="ARBA00001585"/>
    </source>
</evidence>
<dbReference type="InterPro" id="IPR008283">
    <property type="entry name" value="Peptidase_M17_N"/>
</dbReference>
<dbReference type="InterPro" id="IPR023042">
    <property type="entry name" value="Peptidase_M17_leu_NH2_pept"/>
</dbReference>
<dbReference type="EC" id="3.4.13.23" evidence="11"/>
<comment type="catalytic activity">
    <reaction evidence="18">
        <text>S-benzyl-L-cysteinylglycine + H2O = S-benzyl-L-cysteine + glycine</text>
        <dbReference type="Rhea" id="RHEA:62568"/>
        <dbReference type="ChEBI" id="CHEBI:15377"/>
        <dbReference type="ChEBI" id="CHEBI:57305"/>
        <dbReference type="ChEBI" id="CHEBI:145802"/>
        <dbReference type="ChEBI" id="CHEBI:145803"/>
    </reaction>
    <physiologicalReaction direction="left-to-right" evidence="18">
        <dbReference type="Rhea" id="RHEA:62569"/>
    </physiologicalReaction>
</comment>
<comment type="catalytic activity">
    <reaction evidence="10">
        <text>an S-substituted L-cysteinylglycine + H2O = an S-substituted L-cysteine + glycine</text>
        <dbReference type="Rhea" id="RHEA:60444"/>
        <dbReference type="ChEBI" id="CHEBI:15377"/>
        <dbReference type="ChEBI" id="CHEBI:57305"/>
        <dbReference type="ChEBI" id="CHEBI:58717"/>
        <dbReference type="ChEBI" id="CHEBI:143103"/>
        <dbReference type="EC" id="3.4.13.23"/>
    </reaction>
    <physiologicalReaction direction="left-to-right" evidence="10">
        <dbReference type="Rhea" id="RHEA:60445"/>
    </physiologicalReaction>
</comment>
<evidence type="ECO:0000256" key="16">
    <source>
        <dbReference type="ARBA" id="ARBA00033172"/>
    </source>
</evidence>
<dbReference type="HAMAP" id="MF_00181">
    <property type="entry name" value="Cytosol_peptidase_M17"/>
    <property type="match status" value="1"/>
</dbReference>
<reference evidence="21 22" key="1">
    <citation type="submission" date="2024-02" db="EMBL/GenBank/DDBJ databases">
        <title>Chromosome-scale genome assembly of the rough periwinkle Littorina saxatilis.</title>
        <authorList>
            <person name="De Jode A."/>
            <person name="Faria R."/>
            <person name="Formenti G."/>
            <person name="Sims Y."/>
            <person name="Smith T.P."/>
            <person name="Tracey A."/>
            <person name="Wood J.M.D."/>
            <person name="Zagrodzka Z.B."/>
            <person name="Johannesson K."/>
            <person name="Butlin R.K."/>
            <person name="Leder E.H."/>
        </authorList>
    </citation>
    <scope>NUCLEOTIDE SEQUENCE [LARGE SCALE GENOMIC DNA]</scope>
    <source>
        <strain evidence="21">Snail1</strain>
        <tissue evidence="21">Muscle</tissue>
    </source>
</reference>
<evidence type="ECO:0000256" key="11">
    <source>
        <dbReference type="ARBA" id="ARBA00023625"/>
    </source>
</evidence>
<evidence type="ECO:0000256" key="5">
    <source>
        <dbReference type="ARBA" id="ARBA00012568"/>
    </source>
</evidence>
<gene>
    <name evidence="21" type="ORF">V1264_014354</name>
</gene>
<evidence type="ECO:0000256" key="3">
    <source>
        <dbReference type="ARBA" id="ARBA00009528"/>
    </source>
</evidence>
<dbReference type="Gene3D" id="3.40.220.10">
    <property type="entry name" value="Leucine Aminopeptidase, subunit E, domain 1"/>
    <property type="match status" value="1"/>
</dbReference>
<evidence type="ECO:0000256" key="19">
    <source>
        <dbReference type="ARBA" id="ARBA00049107"/>
    </source>
</evidence>
<evidence type="ECO:0000259" key="20">
    <source>
        <dbReference type="PROSITE" id="PS00631"/>
    </source>
</evidence>